<gene>
    <name evidence="8" type="primary">Gbp5</name>
    <name evidence="8" type="ORF">DERF_010204</name>
    <name evidence="7" type="ORF">HUG17_0207</name>
</gene>
<dbReference type="Pfam" id="PF02263">
    <property type="entry name" value="GBP"/>
    <property type="match status" value="1"/>
</dbReference>
<proteinExistence type="inferred from homology"/>
<protein>
    <submittedName>
        <fullName evidence="8">Guanylate-binding protein, N-terminal domain</fullName>
    </submittedName>
</protein>
<keyword evidence="5" id="KW-0732">Signal</keyword>
<dbReference type="Proteomes" id="UP000790347">
    <property type="component" value="Unassembled WGS sequence"/>
</dbReference>
<evidence type="ECO:0000259" key="6">
    <source>
        <dbReference type="PROSITE" id="PS51715"/>
    </source>
</evidence>
<dbReference type="SUPFAM" id="SSF48340">
    <property type="entry name" value="Interferon-induced guanylate-binding protein 1 (GBP1), C-terminal domain"/>
    <property type="match status" value="1"/>
</dbReference>
<dbReference type="EMBL" id="ASGP02000004">
    <property type="protein sequence ID" value="KAH9511771.1"/>
    <property type="molecule type" value="Genomic_DNA"/>
</dbReference>
<accession>A0A922I0T1</accession>
<comment type="caution">
    <text evidence="8">The sequence shown here is derived from an EMBL/GenBank/DDBJ whole genome shotgun (WGS) entry which is preliminary data.</text>
</comment>
<reference evidence="7" key="3">
    <citation type="journal article" date="2021" name="World Allergy Organ. J.">
        <title>Chromosome-level assembly of Dermatophagoides farinae genome and transcriptome reveals two novel allergens Der f 37 and Der f 39.</title>
        <authorList>
            <person name="Chen J."/>
            <person name="Cai Z."/>
            <person name="Fan D."/>
            <person name="Hu J."/>
            <person name="Hou Y."/>
            <person name="He Y."/>
            <person name="Zhang Z."/>
            <person name="Zhao Z."/>
            <person name="Gao P."/>
            <person name="Hu W."/>
            <person name="Sun J."/>
            <person name="Li J."/>
            <person name="Ji K."/>
        </authorList>
    </citation>
    <scope>NUCLEOTIDE SEQUENCE</scope>
    <source>
        <strain evidence="7">JKM2019</strain>
    </source>
</reference>
<name>A0A922I0T1_DERFA</name>
<dbReference type="InterPro" id="IPR015894">
    <property type="entry name" value="Guanylate-bd_N"/>
</dbReference>
<dbReference type="Proteomes" id="UP000828236">
    <property type="component" value="Unassembled WGS sequence"/>
</dbReference>
<dbReference type="AlphaFoldDB" id="A0A922I0T1"/>
<feature type="signal peptide" evidence="5">
    <location>
        <begin position="1"/>
        <end position="23"/>
    </location>
</feature>
<dbReference type="PROSITE" id="PS51715">
    <property type="entry name" value="G_GB1_RHD3"/>
    <property type="match status" value="1"/>
</dbReference>
<dbReference type="OrthoDB" id="2135133at2759"/>
<evidence type="ECO:0000313" key="9">
    <source>
        <dbReference type="Proteomes" id="UP000790347"/>
    </source>
</evidence>
<dbReference type="SUPFAM" id="SSF52540">
    <property type="entry name" value="P-loop containing nucleoside triphosphate hydrolases"/>
    <property type="match status" value="1"/>
</dbReference>
<evidence type="ECO:0000256" key="3">
    <source>
        <dbReference type="ARBA" id="ARBA00023134"/>
    </source>
</evidence>
<reference evidence="8" key="4">
    <citation type="journal article" date="2022" name="Res Sq">
        <title>Comparative Genomics Reveals Insights into the Divergent Evolution of Astigmatic Mites and Household Pest Adaptations.</title>
        <authorList>
            <person name="Xiong Q."/>
            <person name="Wan A.T.-Y."/>
            <person name="Liu X.-Y."/>
            <person name="Fung C.S.-H."/>
            <person name="Xiao X."/>
            <person name="Malainual N."/>
            <person name="Hou J."/>
            <person name="Wang L."/>
            <person name="Wang M."/>
            <person name="Yang K."/>
            <person name="Cui Y."/>
            <person name="Leung E."/>
            <person name="Nong W."/>
            <person name="Shin S.-K."/>
            <person name="Au S."/>
            <person name="Jeong K.Y."/>
            <person name="Chew F.T."/>
            <person name="Hui J."/>
            <person name="Leung T.F."/>
            <person name="Tungtrongchitr A."/>
            <person name="Zhong N."/>
            <person name="Liu Z."/>
            <person name="Tsui S."/>
        </authorList>
    </citation>
    <scope>NUCLEOTIDE SEQUENCE</scope>
    <source>
        <strain evidence="8">Derf</strain>
        <tissue evidence="8">Whole organism</tissue>
    </source>
</reference>
<keyword evidence="9" id="KW-1185">Reference proteome</keyword>
<comment type="similarity">
    <text evidence="4">Belongs to the TRAFAC class dynamin-like GTPase superfamily. GB1/RHD3 GTPase family.</text>
</comment>
<dbReference type="InterPro" id="IPR036543">
    <property type="entry name" value="Guanylate-bd_C_sf"/>
</dbReference>
<dbReference type="GO" id="GO:0003924">
    <property type="term" value="F:GTPase activity"/>
    <property type="evidence" value="ECO:0007669"/>
    <property type="project" value="InterPro"/>
</dbReference>
<evidence type="ECO:0000313" key="7">
    <source>
        <dbReference type="EMBL" id="KAH7644669.1"/>
    </source>
</evidence>
<evidence type="ECO:0000256" key="2">
    <source>
        <dbReference type="ARBA" id="ARBA00022801"/>
    </source>
</evidence>
<keyword evidence="1" id="KW-0547">Nucleotide-binding</keyword>
<evidence type="ECO:0000256" key="5">
    <source>
        <dbReference type="SAM" id="SignalP"/>
    </source>
</evidence>
<feature type="domain" description="GB1/RHD3-type G" evidence="6">
    <location>
        <begin position="87"/>
        <end position="251"/>
    </location>
</feature>
<keyword evidence="2" id="KW-0378">Hydrolase</keyword>
<dbReference type="Gene3D" id="3.40.50.300">
    <property type="entry name" value="P-loop containing nucleotide triphosphate hydrolases"/>
    <property type="match status" value="1"/>
</dbReference>
<reference evidence="8" key="1">
    <citation type="submission" date="2013-05" db="EMBL/GenBank/DDBJ databases">
        <authorList>
            <person name="Yim A.K.Y."/>
            <person name="Chan T.F."/>
            <person name="Ji K.M."/>
            <person name="Liu X.Y."/>
            <person name="Zhou J.W."/>
            <person name="Li R.Q."/>
            <person name="Yang K.Y."/>
            <person name="Li J."/>
            <person name="Li M."/>
            <person name="Law P.T.W."/>
            <person name="Wu Y.L."/>
            <person name="Cai Z.L."/>
            <person name="Qin H."/>
            <person name="Bao Y."/>
            <person name="Leung R.K.K."/>
            <person name="Ng P.K.S."/>
            <person name="Zou J."/>
            <person name="Zhong X.J."/>
            <person name="Ran P.X."/>
            <person name="Zhong N.S."/>
            <person name="Liu Z.G."/>
            <person name="Tsui S.K.W."/>
        </authorList>
    </citation>
    <scope>NUCLEOTIDE SEQUENCE</scope>
    <source>
        <strain evidence="8">Derf</strain>
        <tissue evidence="8">Whole organism</tissue>
    </source>
</reference>
<dbReference type="InterPro" id="IPR030386">
    <property type="entry name" value="G_GB1_RHD3_dom"/>
</dbReference>
<organism evidence="8 9">
    <name type="scientific">Dermatophagoides farinae</name>
    <name type="common">American house dust mite</name>
    <dbReference type="NCBI Taxonomy" id="6954"/>
    <lineage>
        <taxon>Eukaryota</taxon>
        <taxon>Metazoa</taxon>
        <taxon>Ecdysozoa</taxon>
        <taxon>Arthropoda</taxon>
        <taxon>Chelicerata</taxon>
        <taxon>Arachnida</taxon>
        <taxon>Acari</taxon>
        <taxon>Acariformes</taxon>
        <taxon>Sarcoptiformes</taxon>
        <taxon>Astigmata</taxon>
        <taxon>Psoroptidia</taxon>
        <taxon>Analgoidea</taxon>
        <taxon>Pyroglyphidae</taxon>
        <taxon>Dermatophagoidinae</taxon>
        <taxon>Dermatophagoides</taxon>
    </lineage>
</organism>
<evidence type="ECO:0000313" key="8">
    <source>
        <dbReference type="EMBL" id="KAH9511771.1"/>
    </source>
</evidence>
<keyword evidence="3" id="KW-0342">GTP-binding</keyword>
<evidence type="ECO:0000256" key="1">
    <source>
        <dbReference type="ARBA" id="ARBA00022741"/>
    </source>
</evidence>
<dbReference type="PANTHER" id="PTHR10751">
    <property type="entry name" value="GUANYLATE BINDING PROTEIN"/>
    <property type="match status" value="1"/>
</dbReference>
<reference evidence="7" key="2">
    <citation type="submission" date="2020-06" db="EMBL/GenBank/DDBJ databases">
        <authorList>
            <person name="Ji K."/>
            <person name="Li J."/>
        </authorList>
    </citation>
    <scope>NUCLEOTIDE SEQUENCE</scope>
    <source>
        <strain evidence="7">JKM2019</strain>
        <tissue evidence="7">Whole body</tissue>
    </source>
</reference>
<evidence type="ECO:0000256" key="4">
    <source>
        <dbReference type="PROSITE-ProRule" id="PRU01052"/>
    </source>
</evidence>
<dbReference type="EMBL" id="SDOV01000001">
    <property type="protein sequence ID" value="KAH7644669.1"/>
    <property type="molecule type" value="Genomic_DNA"/>
</dbReference>
<sequence>MSCHFWLSSIWILLLQLSSECYGDEQIWTPNSVNNDIPMKTQQNARIYSQYDSTAFPDEPLQIVRPDETHKNLVIVEENIKFLHSIREPVSIISVVGKFHSGKSYLMNQLMSKSKGFGIGSKVTPETMGIWLWGKPIKFGTSGQENHWTLMLDTEGFAATNISENYDAKIFAVSTLLSSTLLYNSVKIIDQSDIDYLELLARRTQLFALKAVMAPRTNLSIHDFREPKNSIIELDSQILQFPSLIWVIQDFVQDVQGEKNCKNWLMKLLSTHTRETESYSISLKDIFPSVDCHTLFIPSANKYHLADLSRADEQDLLSDYRKERDELIVKLSHMIRPKYRDSIPMTGTELVHIFRVLVNAANSGSLTEIPNRWDTFLDRLKQSSIEECFKFYATYMNNLLVEQARNEPISMSFLHEWHETALQKSTTLLQNLLQGLESHLQVSQQQLVDQIRNSYILIKTVNKQKIQMRIFAIRKKLETDISNKFFSFKFPVLSEEIKNFAEILKPNISDQFYQEMQNLMPKDEMAEDMEFLDRFIDLTAGSAILENNKHLDRYFDENIKSSLEDGFSKLQINTIRPKLYPKFIVYLDELENNTKEMYENRVQHFAVETVIYNSKIYKLNNLLHEKKRLILQDQELAVGEFLRNETYLCATEFSGRISNERLKYPIDFDRFDQIIAQESNRIDANCIQPLNAYSDYKIHKTVIDELIENLKQITKKRLKQNLDAFKQEVEAPLNTAKQIIISSKDLHSTFFRFKKYVNDVCIIHLDQGLAHEWSLKLKNKVIDSFIKEDPELFALLESKQTLWSTIVGFFQWLLSFIGY</sequence>
<dbReference type="GO" id="GO:0005525">
    <property type="term" value="F:GTP binding"/>
    <property type="evidence" value="ECO:0007669"/>
    <property type="project" value="UniProtKB-KW"/>
</dbReference>
<dbReference type="InterPro" id="IPR027417">
    <property type="entry name" value="P-loop_NTPase"/>
</dbReference>
<feature type="chain" id="PRO_5038276953" evidence="5">
    <location>
        <begin position="24"/>
        <end position="819"/>
    </location>
</feature>